<gene>
    <name evidence="5" type="ORF">NIT7321_02470</name>
</gene>
<evidence type="ECO:0000313" key="6">
    <source>
        <dbReference type="Proteomes" id="UP000043764"/>
    </source>
</evidence>
<keyword evidence="6" id="KW-1185">Reference proteome</keyword>
<evidence type="ECO:0000313" key="5">
    <source>
        <dbReference type="EMBL" id="CRL11602.1"/>
    </source>
</evidence>
<evidence type="ECO:0000256" key="1">
    <source>
        <dbReference type="ARBA" id="ARBA00023015"/>
    </source>
</evidence>
<dbReference type="CDD" id="cd00093">
    <property type="entry name" value="HTH_XRE"/>
    <property type="match status" value="1"/>
</dbReference>
<dbReference type="Proteomes" id="UP000043764">
    <property type="component" value="Unassembled WGS sequence"/>
</dbReference>
<keyword evidence="3" id="KW-0804">Transcription</keyword>
<feature type="region of interest" description="Disordered" evidence="4">
    <location>
        <begin position="1"/>
        <end position="32"/>
    </location>
</feature>
<accession>A0A0H5D306</accession>
<dbReference type="InterPro" id="IPR001387">
    <property type="entry name" value="Cro/C1-type_HTH"/>
</dbReference>
<protein>
    <submittedName>
        <fullName evidence="5">Putative transcriptional regulator</fullName>
    </submittedName>
</protein>
<dbReference type="InterPro" id="IPR010982">
    <property type="entry name" value="Lambda_DNA-bd_dom_sf"/>
</dbReference>
<sequence>MAKTAKTARPGKHTAEIAAPQTSQTSQSREAARDAMALHEMEADIAGTAPLETVASREVPMVDVVRLRKSLGMSQERFCSHFGFRLGSVRNWEQGRRLPERPARILLRMIEDDPERVERFLREAY</sequence>
<evidence type="ECO:0000256" key="2">
    <source>
        <dbReference type="ARBA" id="ARBA00023125"/>
    </source>
</evidence>
<dbReference type="Gene3D" id="1.10.260.40">
    <property type="entry name" value="lambda repressor-like DNA-binding domains"/>
    <property type="match status" value="1"/>
</dbReference>
<dbReference type="RefSeq" id="WP_110884714.1">
    <property type="nucleotide sequence ID" value="NZ_CVRL01000033.1"/>
</dbReference>
<evidence type="ECO:0000256" key="3">
    <source>
        <dbReference type="ARBA" id="ARBA00023163"/>
    </source>
</evidence>
<organism evidence="5 6">
    <name type="scientific">Phaeobacter italicus</name>
    <dbReference type="NCBI Taxonomy" id="481446"/>
    <lineage>
        <taxon>Bacteria</taxon>
        <taxon>Pseudomonadati</taxon>
        <taxon>Pseudomonadota</taxon>
        <taxon>Alphaproteobacteria</taxon>
        <taxon>Rhodobacterales</taxon>
        <taxon>Roseobacteraceae</taxon>
        <taxon>Phaeobacter</taxon>
    </lineage>
</organism>
<dbReference type="AlphaFoldDB" id="A0A0H5D306"/>
<dbReference type="EMBL" id="CVRL01000033">
    <property type="protein sequence ID" value="CRL11602.1"/>
    <property type="molecule type" value="Genomic_DNA"/>
</dbReference>
<dbReference type="PANTHER" id="PTHR36511:SF4">
    <property type="entry name" value="ANTITOXIN MQSA"/>
    <property type="match status" value="1"/>
</dbReference>
<dbReference type="InterPro" id="IPR052359">
    <property type="entry name" value="HTH-type_reg/antitoxin"/>
</dbReference>
<name>A0A0H5D306_9RHOB</name>
<keyword evidence="2" id="KW-0238">DNA-binding</keyword>
<dbReference type="GO" id="GO:0003677">
    <property type="term" value="F:DNA binding"/>
    <property type="evidence" value="ECO:0007669"/>
    <property type="project" value="UniProtKB-KW"/>
</dbReference>
<feature type="compositionally biased region" description="Polar residues" evidence="4">
    <location>
        <begin position="20"/>
        <end position="29"/>
    </location>
</feature>
<proteinExistence type="predicted"/>
<dbReference type="STRING" id="481446.NIT7645_00867"/>
<keyword evidence="1" id="KW-0805">Transcription regulation</keyword>
<dbReference type="PANTHER" id="PTHR36511">
    <property type="entry name" value="MERR FAMILY BACTERIAL REGULATORY PROTEIN"/>
    <property type="match status" value="1"/>
</dbReference>
<reference evidence="6" key="1">
    <citation type="submission" date="2015-05" db="EMBL/GenBank/DDBJ databases">
        <authorList>
            <person name="Rodrigo-Torres Lidia"/>
            <person name="Arahal R.David."/>
        </authorList>
    </citation>
    <scope>NUCLEOTIDE SEQUENCE [LARGE SCALE GENOMIC DNA]</scope>
    <source>
        <strain evidence="6">CECT 7321</strain>
    </source>
</reference>
<dbReference type="SUPFAM" id="SSF47413">
    <property type="entry name" value="lambda repressor-like DNA-binding domains"/>
    <property type="match status" value="1"/>
</dbReference>
<evidence type="ECO:0000256" key="4">
    <source>
        <dbReference type="SAM" id="MobiDB-lite"/>
    </source>
</evidence>